<dbReference type="Pfam" id="PF08448">
    <property type="entry name" value="PAS_4"/>
    <property type="match status" value="1"/>
</dbReference>
<dbReference type="SMART" id="SM00086">
    <property type="entry name" value="PAC"/>
    <property type="match status" value="3"/>
</dbReference>
<evidence type="ECO:0000256" key="23">
    <source>
        <dbReference type="PROSITE-ProRule" id="PRU00110"/>
    </source>
</evidence>
<evidence type="ECO:0000256" key="15">
    <source>
        <dbReference type="ARBA" id="ARBA00023026"/>
    </source>
</evidence>
<feature type="domain" description="Response regulatory" evidence="27">
    <location>
        <begin position="890"/>
        <end position="1009"/>
    </location>
</feature>
<dbReference type="SUPFAM" id="SSF55874">
    <property type="entry name" value="ATPase domain of HSP90 chaperone/DNA topoisomerase II/histidine kinase"/>
    <property type="match status" value="1"/>
</dbReference>
<name>A0A2A7UZV3_COMTR</name>
<feature type="transmembrane region" description="Helical" evidence="25">
    <location>
        <begin position="180"/>
        <end position="204"/>
    </location>
</feature>
<dbReference type="InterPro" id="IPR013767">
    <property type="entry name" value="PAS_fold"/>
</dbReference>
<evidence type="ECO:0000259" key="27">
    <source>
        <dbReference type="PROSITE" id="PS50110"/>
    </source>
</evidence>
<gene>
    <name evidence="32" type="ORF">CRM82_02580</name>
</gene>
<keyword evidence="15" id="KW-0843">Virulence</keyword>
<keyword evidence="13 25" id="KW-1133">Transmembrane helix</keyword>
<evidence type="ECO:0000256" key="19">
    <source>
        <dbReference type="ARBA" id="ARBA00064003"/>
    </source>
</evidence>
<dbReference type="NCBIfam" id="TIGR00229">
    <property type="entry name" value="sensory_box"/>
    <property type="match status" value="3"/>
</dbReference>
<dbReference type="Pfam" id="PF00512">
    <property type="entry name" value="HisKA"/>
    <property type="match status" value="1"/>
</dbReference>
<evidence type="ECO:0000256" key="22">
    <source>
        <dbReference type="ARBA" id="ARBA00070616"/>
    </source>
</evidence>
<evidence type="ECO:0000256" key="17">
    <source>
        <dbReference type="ARBA" id="ARBA00058004"/>
    </source>
</evidence>
<dbReference type="FunFam" id="1.10.287.130:FF:000002">
    <property type="entry name" value="Two-component osmosensing histidine kinase"/>
    <property type="match status" value="1"/>
</dbReference>
<keyword evidence="11 32" id="KW-0418">Kinase</keyword>
<keyword evidence="6 24" id="KW-0597">Phosphoprotein</keyword>
<dbReference type="InterPro" id="IPR005330">
    <property type="entry name" value="MHYT_dom"/>
</dbReference>
<keyword evidence="5" id="KW-0997">Cell inner membrane</keyword>
<feature type="domain" description="PAS" evidence="28">
    <location>
        <begin position="386"/>
        <end position="460"/>
    </location>
</feature>
<dbReference type="GO" id="GO:0005524">
    <property type="term" value="F:ATP binding"/>
    <property type="evidence" value="ECO:0007669"/>
    <property type="project" value="UniProtKB-KW"/>
</dbReference>
<dbReference type="Gene3D" id="3.30.450.20">
    <property type="entry name" value="PAS domain"/>
    <property type="match status" value="3"/>
</dbReference>
<dbReference type="EMBL" id="PDEA01000001">
    <property type="protein sequence ID" value="PEH90822.1"/>
    <property type="molecule type" value="Genomic_DNA"/>
</dbReference>
<evidence type="ECO:0000259" key="30">
    <source>
        <dbReference type="PROSITE" id="PS50894"/>
    </source>
</evidence>
<protein>
    <recommendedName>
        <fullName evidence="22">Sensor protein FixL</fullName>
        <ecNumber evidence="3">2.7.13.3</ecNumber>
    </recommendedName>
    <alternativeName>
        <fullName evidence="20">Sensory/regulatory protein RpfC</fullName>
    </alternativeName>
    <alternativeName>
        <fullName evidence="21">Virulence sensor protein BvgS</fullName>
    </alternativeName>
</protein>
<evidence type="ECO:0000259" key="28">
    <source>
        <dbReference type="PROSITE" id="PS50112"/>
    </source>
</evidence>
<dbReference type="Pfam" id="PF00989">
    <property type="entry name" value="PAS"/>
    <property type="match status" value="1"/>
</dbReference>
<comment type="subunit">
    <text evidence="19">At low DSF concentrations, interacts with RpfF.</text>
</comment>
<evidence type="ECO:0000256" key="8">
    <source>
        <dbReference type="ARBA" id="ARBA00022692"/>
    </source>
</evidence>
<feature type="domain" description="PAC" evidence="29">
    <location>
        <begin position="463"/>
        <end position="515"/>
    </location>
</feature>
<evidence type="ECO:0000256" key="5">
    <source>
        <dbReference type="ARBA" id="ARBA00022519"/>
    </source>
</evidence>
<feature type="domain" description="MHYT" evidence="31">
    <location>
        <begin position="14"/>
        <end position="207"/>
    </location>
</feature>
<evidence type="ECO:0000256" key="18">
    <source>
        <dbReference type="ARBA" id="ARBA00059827"/>
    </source>
</evidence>
<dbReference type="InterPro" id="IPR011006">
    <property type="entry name" value="CheY-like_superfamily"/>
</dbReference>
<comment type="function">
    <text evidence="18">Putative oxygen sensor; modulates the activity of FixJ, a transcriptional activator of nitrogen fixation fixK gene. FixL probably acts as a kinase that phosphorylates FixJ.</text>
</comment>
<dbReference type="GO" id="GO:0006355">
    <property type="term" value="P:regulation of DNA-templated transcription"/>
    <property type="evidence" value="ECO:0007669"/>
    <property type="project" value="InterPro"/>
</dbReference>
<evidence type="ECO:0000256" key="7">
    <source>
        <dbReference type="ARBA" id="ARBA00022679"/>
    </source>
</evidence>
<dbReference type="OrthoDB" id="9810730at2"/>
<dbReference type="CDD" id="cd00130">
    <property type="entry name" value="PAS"/>
    <property type="match status" value="3"/>
</dbReference>
<accession>A0A2A7UZV3</accession>
<evidence type="ECO:0000256" key="3">
    <source>
        <dbReference type="ARBA" id="ARBA00012438"/>
    </source>
</evidence>
<keyword evidence="12" id="KW-0067">ATP-binding</keyword>
<sequence>MHGEGFSPPLWTWMDPLLVAVSVAIAVLSSMMALQMAVMARRSQHRWARTTALSTGALAMGGGIWSMHFVGMLAYLPCAQNDFDPWITLLSTLPALLASWLALRVMMREAISVRRLWLSAVLMGVAIGSMHFIGMAASSLRDIMRYAPLGVFLAVAVSVLLAAAALAVRFRLAYSGRRLWPTLLGGSIMGCAIAGMHYTAMGAIRYTDPLPAQATADSGTHLGLVAGLSGFVLLLSLLVIALNVGLRYRQFFHDIKRSESRLRAVVDTAVDAIIMIEGNGLISSFNGAAERLLGWTAQEVIGKNVSMLMPQPMQREHDNYLRRHIDTGHSSIIGVGREVTALHKDGSLVDVRLALGRVPLPGMPLFVGFLTDIRSRKQMEEAVRRSEKQHRTLISNLPGVTFRRQLGEAGSPLFLGGAVESLSGWPAEDFLDQRIRFTDIVHPDDAQAFWHQVNDALARSEPYTVEYRILHRDGGVRWVTESARGIYGADGVLQYVDGVLMDNTALKTRNAEFEGTMNAINSALAVVEYDLAGRITAVNDNFCQLFGYSAEEVVGKFHRLLCPPEHVADASYMQLWGQLRSGKPDAGEYQHVGQGGRLLWVQSSYNPILDAGGQPSKIVQLITDLTGRRKMEQELLLAKEHAEAAAAARSTFLANMSHEIRTPMNAIIGFTEALLDTPLQPQQSRYLSTVHYSARSMLRLLNDILDTAKLDKGAVLLEQASFSPRELCEQILASLRINADRKKLFLRLDFDREVPHYLVGDALRVQQILVNLVGNAIKFTESGGVTVLVDYLDGRLCMAVQDTGIGIAPEQIRRIFDPFAQADASTTRQYGGTGLGTTISRQLAELMGGRIEVESTLGQGSSFRVILPLPPGQHVDVQSARSYGELPSLRVLAADDVPENLELLDIHLRKSHHRVTLAGDGREAVALFQQNAYDLVLMDLQMPGMDGLEAARAIRAWEVAQQRTPVPIVALSASVLEEDRRAAAAAGMDGFAAKPLELPKLYAEMTRVLKLDAQLKAAVPATSSQQREAMANTHVIDWPAGLQRWGSMDSLLRALRRFAKDQPGQALRLQSLRDAEDWVELAAAAHRMRGAAGNLALNTLYTMAATLEGAARSRDVALADRQLRDLPPALAHLDGLLAQQDTAAAPAAPVQAAADVPAAQLQYWLDETIAALQGGELASDALDALQQHASSLDIQPLQEAVDAFDFDRALECAHALKKQWTLA</sequence>
<dbReference type="Gene3D" id="3.40.50.2300">
    <property type="match status" value="1"/>
</dbReference>
<evidence type="ECO:0000256" key="11">
    <source>
        <dbReference type="ARBA" id="ARBA00022777"/>
    </source>
</evidence>
<dbReference type="InterPro" id="IPR000014">
    <property type="entry name" value="PAS"/>
</dbReference>
<feature type="domain" description="PAS" evidence="28">
    <location>
        <begin position="509"/>
        <end position="556"/>
    </location>
</feature>
<dbReference type="SUPFAM" id="SSF47384">
    <property type="entry name" value="Homodimeric domain of signal transducing histidine kinase"/>
    <property type="match status" value="1"/>
</dbReference>
<keyword evidence="4" id="KW-1003">Cell membrane</keyword>
<evidence type="ECO:0000256" key="10">
    <source>
        <dbReference type="ARBA" id="ARBA00022741"/>
    </source>
</evidence>
<dbReference type="Gene3D" id="1.10.287.130">
    <property type="match status" value="1"/>
</dbReference>
<dbReference type="InterPro" id="IPR003661">
    <property type="entry name" value="HisK_dim/P_dom"/>
</dbReference>
<dbReference type="InterPro" id="IPR035965">
    <property type="entry name" value="PAS-like_dom_sf"/>
</dbReference>
<dbReference type="Gene3D" id="3.30.565.10">
    <property type="entry name" value="Histidine kinase-like ATPase, C-terminal domain"/>
    <property type="match status" value="1"/>
</dbReference>
<feature type="modified residue" description="4-aspartylphosphate" evidence="24">
    <location>
        <position position="939"/>
    </location>
</feature>
<dbReference type="PROSITE" id="PS50924">
    <property type="entry name" value="MHYT"/>
    <property type="match status" value="1"/>
</dbReference>
<proteinExistence type="predicted"/>
<evidence type="ECO:0000256" key="20">
    <source>
        <dbReference type="ARBA" id="ARBA00068150"/>
    </source>
</evidence>
<keyword evidence="10" id="KW-0547">Nucleotide-binding</keyword>
<feature type="transmembrane region" description="Helical" evidence="25">
    <location>
        <begin position="86"/>
        <end position="103"/>
    </location>
</feature>
<evidence type="ECO:0000256" key="24">
    <source>
        <dbReference type="PROSITE-ProRule" id="PRU00169"/>
    </source>
</evidence>
<evidence type="ECO:0000256" key="2">
    <source>
        <dbReference type="ARBA" id="ARBA00004429"/>
    </source>
</evidence>
<dbReference type="CDD" id="cd00088">
    <property type="entry name" value="HPT"/>
    <property type="match status" value="1"/>
</dbReference>
<dbReference type="PANTHER" id="PTHR43047:SF64">
    <property type="entry name" value="HISTIDINE KINASE CONTAINING CHEY-HOMOLOGOUS RECEIVER DOMAIN AND PAS DOMAIN-RELATED"/>
    <property type="match status" value="1"/>
</dbReference>
<dbReference type="AlphaFoldDB" id="A0A2A7UZV3"/>
<feature type="modified residue" description="Phosphohistidine" evidence="23">
    <location>
        <position position="1086"/>
    </location>
</feature>
<dbReference type="PROSITE" id="PS50113">
    <property type="entry name" value="PAC"/>
    <property type="match status" value="2"/>
</dbReference>
<dbReference type="PROSITE" id="PS50112">
    <property type="entry name" value="PAS"/>
    <property type="match status" value="3"/>
</dbReference>
<dbReference type="Pfam" id="PF03707">
    <property type="entry name" value="MHYT"/>
    <property type="match status" value="2"/>
</dbReference>
<dbReference type="CDD" id="cd16922">
    <property type="entry name" value="HATPase_EvgS-ArcB-TorS-like"/>
    <property type="match status" value="1"/>
</dbReference>
<dbReference type="InterPro" id="IPR008207">
    <property type="entry name" value="Sig_transdc_His_kin_Hpt_dom"/>
</dbReference>
<dbReference type="Pfam" id="PF00072">
    <property type="entry name" value="Response_reg"/>
    <property type="match status" value="1"/>
</dbReference>
<dbReference type="GO" id="GO:0005886">
    <property type="term" value="C:plasma membrane"/>
    <property type="evidence" value="ECO:0007669"/>
    <property type="project" value="UniProtKB-SubCell"/>
</dbReference>
<feature type="domain" description="PAS" evidence="28">
    <location>
        <begin position="258"/>
        <end position="328"/>
    </location>
</feature>
<dbReference type="PROSITE" id="PS50110">
    <property type="entry name" value="RESPONSE_REGULATORY"/>
    <property type="match status" value="1"/>
</dbReference>
<dbReference type="InterPro" id="IPR001789">
    <property type="entry name" value="Sig_transdc_resp-reg_receiver"/>
</dbReference>
<keyword evidence="16 25" id="KW-0472">Membrane</keyword>
<dbReference type="SMART" id="SM00091">
    <property type="entry name" value="PAS"/>
    <property type="match status" value="3"/>
</dbReference>
<dbReference type="Pfam" id="PF01627">
    <property type="entry name" value="Hpt"/>
    <property type="match status" value="1"/>
</dbReference>
<evidence type="ECO:0000256" key="13">
    <source>
        <dbReference type="ARBA" id="ARBA00022989"/>
    </source>
</evidence>
<evidence type="ECO:0000256" key="6">
    <source>
        <dbReference type="ARBA" id="ARBA00022553"/>
    </source>
</evidence>
<comment type="caution">
    <text evidence="32">The sequence shown here is derived from an EMBL/GenBank/DDBJ whole genome shotgun (WGS) entry which is preliminary data.</text>
</comment>
<dbReference type="PRINTS" id="PR00344">
    <property type="entry name" value="BCTRLSENSOR"/>
</dbReference>
<dbReference type="GO" id="GO:0000155">
    <property type="term" value="F:phosphorelay sensor kinase activity"/>
    <property type="evidence" value="ECO:0007669"/>
    <property type="project" value="InterPro"/>
</dbReference>
<dbReference type="Gene3D" id="1.20.120.160">
    <property type="entry name" value="HPT domain"/>
    <property type="match status" value="1"/>
</dbReference>
<dbReference type="SUPFAM" id="SSF52172">
    <property type="entry name" value="CheY-like"/>
    <property type="match status" value="1"/>
</dbReference>
<dbReference type="InterPro" id="IPR003594">
    <property type="entry name" value="HATPase_dom"/>
</dbReference>
<dbReference type="SUPFAM" id="SSF55785">
    <property type="entry name" value="PYP-like sensor domain (PAS domain)"/>
    <property type="match status" value="3"/>
</dbReference>
<evidence type="ECO:0000259" key="29">
    <source>
        <dbReference type="PROSITE" id="PS50113"/>
    </source>
</evidence>
<keyword evidence="9" id="KW-0732">Signal</keyword>
<evidence type="ECO:0000256" key="4">
    <source>
        <dbReference type="ARBA" id="ARBA00022475"/>
    </source>
</evidence>
<comment type="catalytic activity">
    <reaction evidence="1">
        <text>ATP + protein L-histidine = ADP + protein N-phospho-L-histidine.</text>
        <dbReference type="EC" id="2.7.13.3"/>
    </reaction>
</comment>
<feature type="transmembrane region" description="Helical" evidence="25">
    <location>
        <begin position="224"/>
        <end position="246"/>
    </location>
</feature>
<evidence type="ECO:0000313" key="32">
    <source>
        <dbReference type="EMBL" id="PEH90822.1"/>
    </source>
</evidence>
<dbReference type="SMART" id="SM00388">
    <property type="entry name" value="HisKA"/>
    <property type="match status" value="1"/>
</dbReference>
<evidence type="ECO:0000256" key="25">
    <source>
        <dbReference type="PROSITE-ProRule" id="PRU00244"/>
    </source>
</evidence>
<evidence type="ECO:0000256" key="1">
    <source>
        <dbReference type="ARBA" id="ARBA00000085"/>
    </source>
</evidence>
<evidence type="ECO:0000256" key="14">
    <source>
        <dbReference type="ARBA" id="ARBA00023012"/>
    </source>
</evidence>
<feature type="domain" description="Histidine kinase" evidence="26">
    <location>
        <begin position="655"/>
        <end position="871"/>
    </location>
</feature>
<evidence type="ECO:0000256" key="12">
    <source>
        <dbReference type="ARBA" id="ARBA00022840"/>
    </source>
</evidence>
<keyword evidence="8 25" id="KW-0812">Transmembrane</keyword>
<keyword evidence="14" id="KW-0902">Two-component regulatory system</keyword>
<dbReference type="InterPro" id="IPR036641">
    <property type="entry name" value="HPT_dom_sf"/>
</dbReference>
<evidence type="ECO:0000256" key="9">
    <source>
        <dbReference type="ARBA" id="ARBA00022729"/>
    </source>
</evidence>
<dbReference type="InterPro" id="IPR036097">
    <property type="entry name" value="HisK_dim/P_sf"/>
</dbReference>
<dbReference type="InterPro" id="IPR036890">
    <property type="entry name" value="HATPase_C_sf"/>
</dbReference>
<feature type="domain" description="PAC" evidence="29">
    <location>
        <begin position="585"/>
        <end position="637"/>
    </location>
</feature>
<dbReference type="InterPro" id="IPR001610">
    <property type="entry name" value="PAC"/>
</dbReference>
<keyword evidence="7" id="KW-0808">Transferase</keyword>
<dbReference type="InterPro" id="IPR004358">
    <property type="entry name" value="Sig_transdc_His_kin-like_C"/>
</dbReference>
<feature type="transmembrane region" description="Helical" evidence="25">
    <location>
        <begin position="115"/>
        <end position="134"/>
    </location>
</feature>
<dbReference type="SMART" id="SM00387">
    <property type="entry name" value="HATPase_c"/>
    <property type="match status" value="1"/>
</dbReference>
<dbReference type="SMART" id="SM00448">
    <property type="entry name" value="REC"/>
    <property type="match status" value="1"/>
</dbReference>
<evidence type="ECO:0000256" key="16">
    <source>
        <dbReference type="ARBA" id="ARBA00023136"/>
    </source>
</evidence>
<dbReference type="InterPro" id="IPR000700">
    <property type="entry name" value="PAS-assoc_C"/>
</dbReference>
<dbReference type="SUPFAM" id="SSF47226">
    <property type="entry name" value="Histidine-containing phosphotransfer domain, HPT domain"/>
    <property type="match status" value="1"/>
</dbReference>
<feature type="transmembrane region" description="Helical" evidence="25">
    <location>
        <begin position="146"/>
        <end position="168"/>
    </location>
</feature>
<dbReference type="Pfam" id="PF02518">
    <property type="entry name" value="HATPase_c"/>
    <property type="match status" value="1"/>
</dbReference>
<organism evidence="32 33">
    <name type="scientific">Comamonas terrigena</name>
    <dbReference type="NCBI Taxonomy" id="32013"/>
    <lineage>
        <taxon>Bacteria</taxon>
        <taxon>Pseudomonadati</taxon>
        <taxon>Pseudomonadota</taxon>
        <taxon>Betaproteobacteria</taxon>
        <taxon>Burkholderiales</taxon>
        <taxon>Comamonadaceae</taxon>
        <taxon>Comamonas</taxon>
    </lineage>
</organism>
<dbReference type="InterPro" id="IPR005467">
    <property type="entry name" value="His_kinase_dom"/>
</dbReference>
<feature type="transmembrane region" description="Helical" evidence="25">
    <location>
        <begin position="52"/>
        <end position="74"/>
    </location>
</feature>
<dbReference type="InterPro" id="IPR013655">
    <property type="entry name" value="PAS_fold_3"/>
</dbReference>
<dbReference type="PROSITE" id="PS50894">
    <property type="entry name" value="HPT"/>
    <property type="match status" value="1"/>
</dbReference>
<dbReference type="CDD" id="cd00082">
    <property type="entry name" value="HisKA"/>
    <property type="match status" value="1"/>
</dbReference>
<dbReference type="PROSITE" id="PS50109">
    <property type="entry name" value="HIS_KIN"/>
    <property type="match status" value="1"/>
</dbReference>
<dbReference type="Proteomes" id="UP000220246">
    <property type="component" value="Unassembled WGS sequence"/>
</dbReference>
<feature type="domain" description="HPt" evidence="30">
    <location>
        <begin position="1047"/>
        <end position="1144"/>
    </location>
</feature>
<dbReference type="STRING" id="1219032.GCA_001515545_02410"/>
<dbReference type="InterPro" id="IPR013656">
    <property type="entry name" value="PAS_4"/>
</dbReference>
<evidence type="ECO:0000313" key="33">
    <source>
        <dbReference type="Proteomes" id="UP000220246"/>
    </source>
</evidence>
<evidence type="ECO:0000259" key="31">
    <source>
        <dbReference type="PROSITE" id="PS50924"/>
    </source>
</evidence>
<comment type="function">
    <text evidence="17">Member of the two-component regulatory system BvgS/BvgA. Phosphorylates BvgA via a four-step phosphorelay in response to environmental signals.</text>
</comment>
<reference evidence="33" key="1">
    <citation type="submission" date="2017-09" db="EMBL/GenBank/DDBJ databases">
        <title>FDA dAtabase for Regulatory Grade micrObial Sequences (FDA-ARGOS): Supporting development and validation of Infectious Disease Dx tests.</title>
        <authorList>
            <person name="Minogue T."/>
            <person name="Wolcott M."/>
            <person name="Wasieloski L."/>
            <person name="Aguilar W."/>
            <person name="Moore D."/>
            <person name="Tallon L."/>
            <person name="Sadzewicz L."/>
            <person name="Ott S."/>
            <person name="Zhao X."/>
            <person name="Nagaraj S."/>
            <person name="Vavikolanu K."/>
            <person name="Aluvathingal J."/>
            <person name="Nadendla S."/>
            <person name="Sichtig H."/>
        </authorList>
    </citation>
    <scope>NUCLEOTIDE SEQUENCE [LARGE SCALE GENOMIC DNA]</scope>
    <source>
        <strain evidence="33">FDAARGOS_394</strain>
    </source>
</reference>
<evidence type="ECO:0000256" key="21">
    <source>
        <dbReference type="ARBA" id="ARBA00070152"/>
    </source>
</evidence>
<feature type="transmembrane region" description="Helical" evidence="25">
    <location>
        <begin position="17"/>
        <end position="40"/>
    </location>
</feature>
<dbReference type="EC" id="2.7.13.3" evidence="3"/>
<dbReference type="CDD" id="cd17546">
    <property type="entry name" value="REC_hyHK_CKI1_RcsC-like"/>
    <property type="match status" value="1"/>
</dbReference>
<dbReference type="PANTHER" id="PTHR43047">
    <property type="entry name" value="TWO-COMPONENT HISTIDINE PROTEIN KINASE"/>
    <property type="match status" value="1"/>
</dbReference>
<comment type="subcellular location">
    <subcellularLocation>
        <location evidence="2">Cell inner membrane</location>
        <topology evidence="2">Multi-pass membrane protein</topology>
    </subcellularLocation>
</comment>
<evidence type="ECO:0000259" key="26">
    <source>
        <dbReference type="PROSITE" id="PS50109"/>
    </source>
</evidence>
<keyword evidence="33" id="KW-1185">Reference proteome</keyword>
<dbReference type="Pfam" id="PF08447">
    <property type="entry name" value="PAS_3"/>
    <property type="match status" value="1"/>
</dbReference>
<dbReference type="FunFam" id="3.30.450.20:FF:000060">
    <property type="entry name" value="Sensor protein FixL"/>
    <property type="match status" value="1"/>
</dbReference>
<dbReference type="FunFam" id="3.30.565.10:FF:000010">
    <property type="entry name" value="Sensor histidine kinase RcsC"/>
    <property type="match status" value="1"/>
</dbReference>